<dbReference type="Pfam" id="PF01329">
    <property type="entry name" value="Pterin_4a"/>
    <property type="match status" value="1"/>
</dbReference>
<name>A0A1G2QHS1_9BACT</name>
<dbReference type="GO" id="GO:0008124">
    <property type="term" value="F:4-alpha-hydroxytetrahydrobiopterin dehydratase activity"/>
    <property type="evidence" value="ECO:0007669"/>
    <property type="project" value="UniProtKB-EC"/>
</dbReference>
<evidence type="ECO:0000256" key="4">
    <source>
        <dbReference type="ARBA" id="ARBA00023239"/>
    </source>
</evidence>
<dbReference type="AlphaFoldDB" id="A0A1G2QHS1"/>
<dbReference type="Proteomes" id="UP000177838">
    <property type="component" value="Unassembled WGS sequence"/>
</dbReference>
<reference evidence="5 6" key="1">
    <citation type="journal article" date="2016" name="Nat. Commun.">
        <title>Thousands of microbial genomes shed light on interconnected biogeochemical processes in an aquifer system.</title>
        <authorList>
            <person name="Anantharaman K."/>
            <person name="Brown C.T."/>
            <person name="Hug L.A."/>
            <person name="Sharon I."/>
            <person name="Castelle C.J."/>
            <person name="Probst A.J."/>
            <person name="Thomas B.C."/>
            <person name="Singh A."/>
            <person name="Wilkins M.J."/>
            <person name="Karaoz U."/>
            <person name="Brodie E.L."/>
            <person name="Williams K.H."/>
            <person name="Hubbard S.S."/>
            <person name="Banfield J.F."/>
        </authorList>
    </citation>
    <scope>NUCLEOTIDE SEQUENCE [LARGE SCALE GENOMIC DNA]</scope>
</reference>
<sequence>MNQLPLNQRVCTPCQIGTPPLPPAEVEAQLLQLEDWQHQEWLLLRKDYEFKDFAAVMTFASEVARLAEAENHHPNIFIHDYRKLQLTLQTHKIKGLSDNDFILAAKIDQLPKP</sequence>
<comment type="similarity">
    <text evidence="2">Belongs to the pterin-4-alpha-carbinolamine dehydratase family.</text>
</comment>
<keyword evidence="4" id="KW-0456">Lyase</keyword>
<dbReference type="SUPFAM" id="SSF55248">
    <property type="entry name" value="PCD-like"/>
    <property type="match status" value="1"/>
</dbReference>
<dbReference type="CDD" id="cd00488">
    <property type="entry name" value="PCD_DCoH"/>
    <property type="match status" value="1"/>
</dbReference>
<dbReference type="InterPro" id="IPR001533">
    <property type="entry name" value="Pterin_deHydtase"/>
</dbReference>
<comment type="catalytic activity">
    <reaction evidence="1">
        <text>(4aS,6R)-4a-hydroxy-L-erythro-5,6,7,8-tetrahydrobiopterin = (6R)-L-erythro-6,7-dihydrobiopterin + H2O</text>
        <dbReference type="Rhea" id="RHEA:11920"/>
        <dbReference type="ChEBI" id="CHEBI:15377"/>
        <dbReference type="ChEBI" id="CHEBI:15642"/>
        <dbReference type="ChEBI" id="CHEBI:43120"/>
        <dbReference type="EC" id="4.2.1.96"/>
    </reaction>
</comment>
<evidence type="ECO:0000313" key="6">
    <source>
        <dbReference type="Proteomes" id="UP000177838"/>
    </source>
</evidence>
<dbReference type="STRING" id="1802439.A2589_03645"/>
<dbReference type="PANTHER" id="PTHR12599:SF0">
    <property type="entry name" value="PTERIN-4-ALPHA-CARBINOLAMINE DEHYDRATASE"/>
    <property type="match status" value="1"/>
</dbReference>
<dbReference type="Gene3D" id="3.30.1360.20">
    <property type="entry name" value="Transcriptional coactivator/pterin dehydratase"/>
    <property type="match status" value="1"/>
</dbReference>
<protein>
    <recommendedName>
        <fullName evidence="3">4a-hydroxytetrahydrobiopterin dehydratase</fullName>
        <ecNumber evidence="3">4.2.1.96</ecNumber>
    </recommendedName>
</protein>
<gene>
    <name evidence="5" type="ORF">A2589_03645</name>
</gene>
<evidence type="ECO:0000256" key="3">
    <source>
        <dbReference type="ARBA" id="ARBA00013252"/>
    </source>
</evidence>
<dbReference type="PANTHER" id="PTHR12599">
    <property type="entry name" value="PTERIN-4-ALPHA-CARBINOLAMINE DEHYDRATASE"/>
    <property type="match status" value="1"/>
</dbReference>
<evidence type="ECO:0000313" key="5">
    <source>
        <dbReference type="EMBL" id="OHA59968.1"/>
    </source>
</evidence>
<evidence type="ECO:0000256" key="1">
    <source>
        <dbReference type="ARBA" id="ARBA00001554"/>
    </source>
</evidence>
<accession>A0A1G2QHS1</accession>
<organism evidence="5 6">
    <name type="scientific">Candidatus Vogelbacteria bacterium RIFOXYD1_FULL_46_19</name>
    <dbReference type="NCBI Taxonomy" id="1802439"/>
    <lineage>
        <taxon>Bacteria</taxon>
        <taxon>Candidatus Vogeliibacteriota</taxon>
    </lineage>
</organism>
<proteinExistence type="inferred from homology"/>
<dbReference type="EC" id="4.2.1.96" evidence="3"/>
<evidence type="ECO:0000256" key="2">
    <source>
        <dbReference type="ARBA" id="ARBA00006472"/>
    </source>
</evidence>
<dbReference type="EMBL" id="MHTK01000003">
    <property type="protein sequence ID" value="OHA59968.1"/>
    <property type="molecule type" value="Genomic_DNA"/>
</dbReference>
<dbReference type="InterPro" id="IPR036428">
    <property type="entry name" value="PCD_sf"/>
</dbReference>
<dbReference type="GO" id="GO:0006729">
    <property type="term" value="P:tetrahydrobiopterin biosynthetic process"/>
    <property type="evidence" value="ECO:0007669"/>
    <property type="project" value="InterPro"/>
</dbReference>
<comment type="caution">
    <text evidence="5">The sequence shown here is derived from an EMBL/GenBank/DDBJ whole genome shotgun (WGS) entry which is preliminary data.</text>
</comment>